<sequence length="81" mass="9391">MKVEKQLVHELKPNDREKRVEFTGQQPQLLGDNPAYLRNIFVMDDAHFYLHGEEIHIGTTQAQALYTAQKSQLCAECFRSN</sequence>
<organism evidence="1 2">
    <name type="scientific">Ditylenchus destructor</name>
    <dbReference type="NCBI Taxonomy" id="166010"/>
    <lineage>
        <taxon>Eukaryota</taxon>
        <taxon>Metazoa</taxon>
        <taxon>Ecdysozoa</taxon>
        <taxon>Nematoda</taxon>
        <taxon>Chromadorea</taxon>
        <taxon>Rhabditida</taxon>
        <taxon>Tylenchina</taxon>
        <taxon>Tylenchomorpha</taxon>
        <taxon>Sphaerularioidea</taxon>
        <taxon>Anguinidae</taxon>
        <taxon>Anguininae</taxon>
        <taxon>Ditylenchus</taxon>
    </lineage>
</organism>
<keyword evidence="2" id="KW-1185">Reference proteome</keyword>
<evidence type="ECO:0000313" key="2">
    <source>
        <dbReference type="Proteomes" id="UP001201812"/>
    </source>
</evidence>
<name>A0AAD4R0I3_9BILA</name>
<dbReference type="Proteomes" id="UP001201812">
    <property type="component" value="Unassembled WGS sequence"/>
</dbReference>
<proteinExistence type="predicted"/>
<evidence type="ECO:0000313" key="1">
    <source>
        <dbReference type="EMBL" id="KAI1701944.1"/>
    </source>
</evidence>
<gene>
    <name evidence="1" type="ORF">DdX_15811</name>
</gene>
<reference evidence="1" key="1">
    <citation type="submission" date="2022-01" db="EMBL/GenBank/DDBJ databases">
        <title>Genome Sequence Resource for Two Populations of Ditylenchus destructor, the Migratory Endoparasitic Phytonematode.</title>
        <authorList>
            <person name="Zhang H."/>
            <person name="Lin R."/>
            <person name="Xie B."/>
        </authorList>
    </citation>
    <scope>NUCLEOTIDE SEQUENCE</scope>
    <source>
        <strain evidence="1">BazhouSP</strain>
    </source>
</reference>
<protein>
    <submittedName>
        <fullName evidence="1">Uncharacterized protein</fullName>
    </submittedName>
</protein>
<dbReference type="AlphaFoldDB" id="A0AAD4R0I3"/>
<dbReference type="EMBL" id="JAKKPZ010000108">
    <property type="protein sequence ID" value="KAI1701944.1"/>
    <property type="molecule type" value="Genomic_DNA"/>
</dbReference>
<accession>A0AAD4R0I3</accession>
<comment type="caution">
    <text evidence="1">The sequence shown here is derived from an EMBL/GenBank/DDBJ whole genome shotgun (WGS) entry which is preliminary data.</text>
</comment>